<feature type="chain" id="PRO_5003638772" evidence="1">
    <location>
        <begin position="21"/>
        <end position="122"/>
    </location>
</feature>
<gene>
    <name evidence="2" type="ORF">RNAN_2647</name>
</gene>
<keyword evidence="3" id="KW-1185">Reference proteome</keyword>
<evidence type="ECO:0000256" key="1">
    <source>
        <dbReference type="SAM" id="SignalP"/>
    </source>
</evidence>
<name>I1E013_9GAMM</name>
<sequence>MLGLLAGCLYWYLAVPYVTAAATIPVAQPGQPVVCYFWLQNRHLDHFRVGELYQLQHRQQYFTARLVSISYASNRVAEAKLGFELQAPLSTQIQVQQRFKVSIAPDTASGQSLLARFTAATE</sequence>
<dbReference type="AlphaFoldDB" id="I1E013"/>
<reference evidence="2 3" key="1">
    <citation type="journal article" date="2012" name="J. Bacteriol.">
        <title>Genome Sequence of the Protease-Producing Bacterium Rheinheimera nanhaiensis E407-8T, Isolated from Deep-Sea Sediment of the South China Sea.</title>
        <authorList>
            <person name="Zhang X.-Y."/>
            <person name="Zhang Y.-J."/>
            <person name="Qin Q.-L."/>
            <person name="Xie B.-B."/>
            <person name="Chen X.-L."/>
            <person name="Zhou B.-C."/>
            <person name="Zhang Y.-Z."/>
        </authorList>
    </citation>
    <scope>NUCLEOTIDE SEQUENCE [LARGE SCALE GENOMIC DNA]</scope>
    <source>
        <strain evidence="2 3">E407-8</strain>
    </source>
</reference>
<evidence type="ECO:0000313" key="3">
    <source>
        <dbReference type="Proteomes" id="UP000004374"/>
    </source>
</evidence>
<dbReference type="STRING" id="562729.RNAN_2647"/>
<comment type="caution">
    <text evidence="2">The sequence shown here is derived from an EMBL/GenBank/DDBJ whole genome shotgun (WGS) entry which is preliminary data.</text>
</comment>
<organism evidence="2 3">
    <name type="scientific">Rheinheimera nanhaiensis E407-8</name>
    <dbReference type="NCBI Taxonomy" id="562729"/>
    <lineage>
        <taxon>Bacteria</taxon>
        <taxon>Pseudomonadati</taxon>
        <taxon>Pseudomonadota</taxon>
        <taxon>Gammaproteobacteria</taxon>
        <taxon>Chromatiales</taxon>
        <taxon>Chromatiaceae</taxon>
        <taxon>Rheinheimera</taxon>
    </lineage>
</organism>
<dbReference type="RefSeq" id="WP_008222426.1">
    <property type="nucleotide sequence ID" value="NZ_BAFK01000015.1"/>
</dbReference>
<accession>I1E013</accession>
<evidence type="ECO:0000313" key="2">
    <source>
        <dbReference type="EMBL" id="GAB59641.1"/>
    </source>
</evidence>
<dbReference type="Proteomes" id="UP000004374">
    <property type="component" value="Unassembled WGS sequence"/>
</dbReference>
<proteinExistence type="predicted"/>
<feature type="signal peptide" evidence="1">
    <location>
        <begin position="1"/>
        <end position="20"/>
    </location>
</feature>
<keyword evidence="1" id="KW-0732">Signal</keyword>
<protein>
    <submittedName>
        <fullName evidence="2">Uncharacterized protein</fullName>
    </submittedName>
</protein>
<dbReference type="EMBL" id="BAFK01000015">
    <property type="protein sequence ID" value="GAB59641.1"/>
    <property type="molecule type" value="Genomic_DNA"/>
</dbReference>